<keyword evidence="5 8" id="KW-0823">Tryptophan catabolism</keyword>
<evidence type="ECO:0000256" key="4">
    <source>
        <dbReference type="ARBA" id="ARBA00022898"/>
    </source>
</evidence>
<dbReference type="InterPro" id="IPR015422">
    <property type="entry name" value="PyrdxlP-dep_Trfase_small"/>
</dbReference>
<dbReference type="EC" id="4.1.99.1" evidence="8"/>
<dbReference type="InterPro" id="IPR011166">
    <property type="entry name" value="Beta-eliminating_lyase"/>
</dbReference>
<dbReference type="SMR" id="A0A098B0E3"/>
<dbReference type="SUPFAM" id="SSF53383">
    <property type="entry name" value="PLP-dependent transferases"/>
    <property type="match status" value="1"/>
</dbReference>
<dbReference type="HAMAP" id="MF_00544">
    <property type="entry name" value="Tryptophanase"/>
    <property type="match status" value="1"/>
</dbReference>
<dbReference type="EMBL" id="LK996017">
    <property type="protein sequence ID" value="CDX01341.1"/>
    <property type="molecule type" value="Genomic_DNA"/>
</dbReference>
<comment type="catalytic activity">
    <reaction evidence="7 8">
        <text>L-tryptophan + H2O = indole + pyruvate + NH4(+)</text>
        <dbReference type="Rhea" id="RHEA:19553"/>
        <dbReference type="ChEBI" id="CHEBI:15361"/>
        <dbReference type="ChEBI" id="CHEBI:15377"/>
        <dbReference type="ChEBI" id="CHEBI:16881"/>
        <dbReference type="ChEBI" id="CHEBI:28938"/>
        <dbReference type="ChEBI" id="CHEBI:57912"/>
        <dbReference type="EC" id="4.1.99.1"/>
    </reaction>
</comment>
<reference evidence="11" key="1">
    <citation type="submission" date="2014-07" db="EMBL/GenBank/DDBJ databases">
        <authorList>
            <person name="Hornung V.Bastian."/>
        </authorList>
    </citation>
    <scope>NUCLEOTIDE SEQUENCE</scope>
    <source>
        <strain evidence="11">PCE-S</strain>
    </source>
</reference>
<dbReference type="GO" id="GO:0009034">
    <property type="term" value="F:tryptophanase activity"/>
    <property type="evidence" value="ECO:0007669"/>
    <property type="project" value="UniProtKB-UniRule"/>
</dbReference>
<evidence type="ECO:0000256" key="8">
    <source>
        <dbReference type="HAMAP-Rule" id="MF_00544"/>
    </source>
</evidence>
<dbReference type="InterPro" id="IPR001597">
    <property type="entry name" value="ArAA_b-elim_lyase/Thr_aldolase"/>
</dbReference>
<dbReference type="InterPro" id="IPR018176">
    <property type="entry name" value="Tryptophanase_CS"/>
</dbReference>
<dbReference type="NCBIfam" id="NF009709">
    <property type="entry name" value="PRK13238.1"/>
    <property type="match status" value="1"/>
</dbReference>
<evidence type="ECO:0000256" key="3">
    <source>
        <dbReference type="ARBA" id="ARBA00009721"/>
    </source>
</evidence>
<gene>
    <name evidence="8" type="primary">tnaA</name>
    <name evidence="12" type="ORF">AT727_19480</name>
    <name evidence="11" type="ORF">DPCES_1454</name>
</gene>
<dbReference type="PATRIC" id="fig|49338.4.peg.1565"/>
<dbReference type="OrthoDB" id="9764079at2"/>
<evidence type="ECO:0000256" key="6">
    <source>
        <dbReference type="ARBA" id="ARBA00023239"/>
    </source>
</evidence>
<evidence type="ECO:0000313" key="11">
    <source>
        <dbReference type="EMBL" id="CDX01341.1"/>
    </source>
</evidence>
<dbReference type="Pfam" id="PF01212">
    <property type="entry name" value="Beta_elim_lyase"/>
    <property type="match status" value="1"/>
</dbReference>
<proteinExistence type="inferred from homology"/>
<dbReference type="Gene3D" id="3.40.640.10">
    <property type="entry name" value="Type I PLP-dependent aspartate aminotransferase-like (Major domain)"/>
    <property type="match status" value="1"/>
</dbReference>
<dbReference type="PANTHER" id="PTHR32325">
    <property type="entry name" value="BETA-ELIMINATING LYASE-LIKE PROTEIN-RELATED"/>
    <property type="match status" value="1"/>
</dbReference>
<dbReference type="Proteomes" id="UP000054623">
    <property type="component" value="Unassembled WGS sequence"/>
</dbReference>
<comment type="subunit">
    <text evidence="8">Homotetramer.</text>
</comment>
<protein>
    <recommendedName>
        <fullName evidence="8">Tryptophanase</fullName>
        <ecNumber evidence="8">4.1.99.1</ecNumber>
    </recommendedName>
    <alternativeName>
        <fullName evidence="8">L-tryptophan indole-lyase</fullName>
        <shortName evidence="8">TNase</shortName>
    </alternativeName>
</protein>
<comment type="similarity">
    <text evidence="3 8">Belongs to the beta-eliminating lyase family.</text>
</comment>
<keyword evidence="6 8" id="KW-0456">Lyase</keyword>
<dbReference type="PIRSF" id="PIRSF001386">
    <property type="entry name" value="Trpase"/>
    <property type="match status" value="1"/>
</dbReference>
<keyword evidence="4 8" id="KW-0663">Pyridoxal phosphate</keyword>
<dbReference type="AlphaFoldDB" id="A0A098B0E3"/>
<dbReference type="UniPathway" id="UPA00332">
    <property type="reaction ID" value="UER00452"/>
</dbReference>
<organism evidence="11">
    <name type="scientific">Desulfitobacterium hafniense</name>
    <name type="common">Desulfitobacterium frappieri</name>
    <dbReference type="NCBI Taxonomy" id="49338"/>
    <lineage>
        <taxon>Bacteria</taxon>
        <taxon>Bacillati</taxon>
        <taxon>Bacillota</taxon>
        <taxon>Clostridia</taxon>
        <taxon>Eubacteriales</taxon>
        <taxon>Desulfitobacteriaceae</taxon>
        <taxon>Desulfitobacterium</taxon>
    </lineage>
</organism>
<accession>A0A098B0E3</accession>
<evidence type="ECO:0000256" key="1">
    <source>
        <dbReference type="ARBA" id="ARBA00001933"/>
    </source>
</evidence>
<comment type="pathway">
    <text evidence="2 8">Amino-acid degradation; L-tryptophan degradation via pyruvate pathway; indole and pyruvate from L-tryptophan: step 1/1.</text>
</comment>
<evidence type="ECO:0000313" key="13">
    <source>
        <dbReference type="Proteomes" id="UP000054623"/>
    </source>
</evidence>
<evidence type="ECO:0000256" key="5">
    <source>
        <dbReference type="ARBA" id="ARBA00023079"/>
    </source>
</evidence>
<dbReference type="InterPro" id="IPR015424">
    <property type="entry name" value="PyrdxlP-dep_Trfase"/>
</dbReference>
<evidence type="ECO:0000256" key="7">
    <source>
        <dbReference type="ARBA" id="ARBA00047962"/>
    </source>
</evidence>
<feature type="domain" description="Aromatic amino acid beta-eliminating lyase/threonine aldolase" evidence="10">
    <location>
        <begin position="46"/>
        <end position="422"/>
    </location>
</feature>
<dbReference type="PANTHER" id="PTHR32325:SF4">
    <property type="entry name" value="TRYPTOPHANASE"/>
    <property type="match status" value="1"/>
</dbReference>
<dbReference type="CDD" id="cd00617">
    <property type="entry name" value="Tnase_like"/>
    <property type="match status" value="1"/>
</dbReference>
<feature type="modified residue" description="N6-(pyridoxal phosphate)lysine" evidence="8 9">
    <location>
        <position position="258"/>
    </location>
</feature>
<name>A0A098B0E3_DESHA</name>
<sequence length="473" mass="53033">MVRKAEPYRIKMVETMRMISREERERALQEAGYNPFALKAEDVYIDLLTDSGTGAMSDRQWSAMLLGDEAYAGSKSFYKVKDAVADIFKYEYTIPTHQGRGAEQVLFPHLIKHKGQYVLGNMHFDTTMAHIELNGAVPINLVIDDAFDTQKEHPFKGNFDLEKLEKFIQEKGKEEIAFIIITITCNSAGGQPVSMENIRAVKQIADKYGIFVDIDSARFAENAYFIKQREKGFERAGIKDIVTEMYSYGDAFTMSAKKDAIVNMGGIIGIKNNTELYQAASATCVPMEGFVTYGGLSGRDMEALAVGLYEGLDEEYLESRIGQVEYLGEELRKRGIPIQWPVGGHAVFVDAKKFLPHIPGDQFPAQALTNELYIETGVRAVEVGSLLLGRDPETGKQKVAGAEFMRLTIPRRVYTDRHMDVIVDGLAKIAERREQIKGLDFVYEPKVLRHFLCKLKPIGLDPKAGEDVNPMVP</sequence>
<dbReference type="PROSITE" id="PS00853">
    <property type="entry name" value="BETA_ELIM_LYASE"/>
    <property type="match status" value="1"/>
</dbReference>
<comment type="cofactor">
    <cofactor evidence="1 8 9">
        <name>pyridoxal 5'-phosphate</name>
        <dbReference type="ChEBI" id="CHEBI:597326"/>
    </cofactor>
</comment>
<reference evidence="12 13" key="2">
    <citation type="submission" date="2015-12" db="EMBL/GenBank/DDBJ databases">
        <title>Draft Genome Sequence of Desulfitobacterium hafniense Strain DH, a Sulfate-reducing Bacterium Isolated from Paddy Soils.</title>
        <authorList>
            <person name="Bao P."/>
            <person name="Zhang X."/>
            <person name="Li G."/>
        </authorList>
    </citation>
    <scope>NUCLEOTIDE SEQUENCE [LARGE SCALE GENOMIC DNA]</scope>
    <source>
        <strain evidence="12 13">DH</strain>
    </source>
</reference>
<evidence type="ECO:0000313" key="12">
    <source>
        <dbReference type="EMBL" id="KTE92372.1"/>
    </source>
</evidence>
<dbReference type="InterPro" id="IPR013440">
    <property type="entry name" value="TNase"/>
</dbReference>
<dbReference type="RefSeq" id="WP_005816836.1">
    <property type="nucleotide sequence ID" value="NZ_CABKQQ010000060.1"/>
</dbReference>
<evidence type="ECO:0000256" key="2">
    <source>
        <dbReference type="ARBA" id="ARBA00004662"/>
    </source>
</evidence>
<dbReference type="EMBL" id="LOCK01000015">
    <property type="protein sequence ID" value="KTE92372.1"/>
    <property type="molecule type" value="Genomic_DNA"/>
</dbReference>
<evidence type="ECO:0000256" key="9">
    <source>
        <dbReference type="PIRSR" id="PIRSR611166-50"/>
    </source>
</evidence>
<dbReference type="Gene3D" id="3.90.1150.10">
    <property type="entry name" value="Aspartate Aminotransferase, domain 1"/>
    <property type="match status" value="1"/>
</dbReference>
<dbReference type="InterPro" id="IPR015421">
    <property type="entry name" value="PyrdxlP-dep_Trfase_major"/>
</dbReference>
<evidence type="ECO:0000259" key="10">
    <source>
        <dbReference type="Pfam" id="PF01212"/>
    </source>
</evidence>